<dbReference type="AlphaFoldDB" id="A0A1X1EKH5"/>
<dbReference type="EMBL" id="MLJI01000002">
    <property type="protein sequence ID" value="ORM89425.1"/>
    <property type="molecule type" value="Genomic_DNA"/>
</dbReference>
<dbReference type="RefSeq" id="WP_084879134.1">
    <property type="nucleotide sequence ID" value="NZ_JAGGMY010000002.1"/>
</dbReference>
<feature type="transmembrane region" description="Helical" evidence="5">
    <location>
        <begin position="69"/>
        <end position="87"/>
    </location>
</feature>
<name>A0A1X1EKH5_PANCY</name>
<dbReference type="InterPro" id="IPR032808">
    <property type="entry name" value="DoxX"/>
</dbReference>
<proteinExistence type="predicted"/>
<sequence length="110" mass="12254">MSFFTLVNVLSWLLGLFFLTGAITNAVAPAKIRDDYQRWGYPSWFRYITAILELSAAILIVTNEYKLHGLILALLVMGAAIATLFYYKEFKHAIPAGVVSALCLVVIIAR</sequence>
<evidence type="ECO:0000256" key="5">
    <source>
        <dbReference type="SAM" id="Phobius"/>
    </source>
</evidence>
<evidence type="ECO:0000256" key="2">
    <source>
        <dbReference type="ARBA" id="ARBA00022692"/>
    </source>
</evidence>
<keyword evidence="3 5" id="KW-1133">Transmembrane helix</keyword>
<dbReference type="Proteomes" id="UP000193749">
    <property type="component" value="Unassembled WGS sequence"/>
</dbReference>
<comment type="caution">
    <text evidence="6">The sequence shown here is derived from an EMBL/GenBank/DDBJ whole genome shotgun (WGS) entry which is preliminary data.</text>
</comment>
<keyword evidence="2 5" id="KW-0812">Transmembrane</keyword>
<keyword evidence="7" id="KW-1185">Reference proteome</keyword>
<evidence type="ECO:0008006" key="8">
    <source>
        <dbReference type="Google" id="ProtNLM"/>
    </source>
</evidence>
<comment type="subcellular location">
    <subcellularLocation>
        <location evidence="1">Membrane</location>
        <topology evidence="1">Multi-pass membrane protein</topology>
    </subcellularLocation>
</comment>
<dbReference type="GO" id="GO:0016020">
    <property type="term" value="C:membrane"/>
    <property type="evidence" value="ECO:0007669"/>
    <property type="project" value="UniProtKB-SubCell"/>
</dbReference>
<organism evidence="6 7">
    <name type="scientific">Pantoea cypripedii</name>
    <name type="common">Pectobacterium cypripedii</name>
    <name type="synonym">Erwinia cypripedii</name>
    <dbReference type="NCBI Taxonomy" id="55209"/>
    <lineage>
        <taxon>Bacteria</taxon>
        <taxon>Pseudomonadati</taxon>
        <taxon>Pseudomonadota</taxon>
        <taxon>Gammaproteobacteria</taxon>
        <taxon>Enterobacterales</taxon>
        <taxon>Erwiniaceae</taxon>
        <taxon>Pantoea</taxon>
    </lineage>
</organism>
<gene>
    <name evidence="6" type="ORF">HA50_22570</name>
</gene>
<evidence type="ECO:0000256" key="4">
    <source>
        <dbReference type="ARBA" id="ARBA00023136"/>
    </source>
</evidence>
<feature type="transmembrane region" description="Helical" evidence="5">
    <location>
        <begin position="45"/>
        <end position="62"/>
    </location>
</feature>
<evidence type="ECO:0000313" key="6">
    <source>
        <dbReference type="EMBL" id="ORM89425.1"/>
    </source>
</evidence>
<evidence type="ECO:0000256" key="1">
    <source>
        <dbReference type="ARBA" id="ARBA00004141"/>
    </source>
</evidence>
<keyword evidence="4 5" id="KW-0472">Membrane</keyword>
<evidence type="ECO:0000313" key="7">
    <source>
        <dbReference type="Proteomes" id="UP000193749"/>
    </source>
</evidence>
<reference evidence="6 7" key="1">
    <citation type="journal article" date="2017" name="Antonie Van Leeuwenhoek">
        <title>Phylogenomic resolution of the bacterial genus Pantoea and its relationship with Erwinia and Tatumella.</title>
        <authorList>
            <person name="Palmer M."/>
            <person name="Steenkamp E.T."/>
            <person name="Coetzee M.P."/>
            <person name="Chan W.Y."/>
            <person name="van Zyl E."/>
            <person name="De Maayer P."/>
            <person name="Coutinho T.A."/>
            <person name="Blom J."/>
            <person name="Smits T.H."/>
            <person name="Duffy B."/>
            <person name="Venter S.N."/>
        </authorList>
    </citation>
    <scope>NUCLEOTIDE SEQUENCE [LARGE SCALE GENOMIC DNA]</scope>
    <source>
        <strain evidence="6 7">LMG 2657</strain>
    </source>
</reference>
<dbReference type="Pfam" id="PF13564">
    <property type="entry name" value="DoxX_2"/>
    <property type="match status" value="1"/>
</dbReference>
<protein>
    <recommendedName>
        <fullName evidence="8">DoxX family protein</fullName>
    </recommendedName>
</protein>
<evidence type="ECO:0000256" key="3">
    <source>
        <dbReference type="ARBA" id="ARBA00022989"/>
    </source>
</evidence>
<dbReference type="OrthoDB" id="7595779at2"/>
<accession>A0A1X1EKH5</accession>
<feature type="transmembrane region" description="Helical" evidence="5">
    <location>
        <begin position="93"/>
        <end position="109"/>
    </location>
</feature>